<name>A0A0B1TBV5_OESDE</name>
<evidence type="ECO:0000313" key="2">
    <source>
        <dbReference type="Proteomes" id="UP000053660"/>
    </source>
</evidence>
<protein>
    <recommendedName>
        <fullName evidence="3">ELYS beta-propeller domain-containing protein</fullName>
    </recommendedName>
</protein>
<reference evidence="1 2" key="1">
    <citation type="submission" date="2014-03" db="EMBL/GenBank/DDBJ databases">
        <title>Draft genome of the hookworm Oesophagostomum dentatum.</title>
        <authorList>
            <person name="Mitreva M."/>
        </authorList>
    </citation>
    <scope>NUCLEOTIDE SEQUENCE [LARGE SCALE GENOMIC DNA]</scope>
    <source>
        <strain evidence="1 2">OD-Hann</strain>
    </source>
</reference>
<dbReference type="Proteomes" id="UP000053660">
    <property type="component" value="Unassembled WGS sequence"/>
</dbReference>
<dbReference type="AlphaFoldDB" id="A0A0B1TBV5"/>
<gene>
    <name evidence="1" type="ORF">OESDEN_07269</name>
</gene>
<dbReference type="OrthoDB" id="20729at2759"/>
<proteinExistence type="predicted"/>
<keyword evidence="2" id="KW-1185">Reference proteome</keyword>
<organism evidence="1 2">
    <name type="scientific">Oesophagostomum dentatum</name>
    <name type="common">Nodular worm</name>
    <dbReference type="NCBI Taxonomy" id="61180"/>
    <lineage>
        <taxon>Eukaryota</taxon>
        <taxon>Metazoa</taxon>
        <taxon>Ecdysozoa</taxon>
        <taxon>Nematoda</taxon>
        <taxon>Chromadorea</taxon>
        <taxon>Rhabditida</taxon>
        <taxon>Rhabditina</taxon>
        <taxon>Rhabditomorpha</taxon>
        <taxon>Strongyloidea</taxon>
        <taxon>Strongylidae</taxon>
        <taxon>Oesophagostomum</taxon>
    </lineage>
</organism>
<evidence type="ECO:0008006" key="3">
    <source>
        <dbReference type="Google" id="ProtNLM"/>
    </source>
</evidence>
<sequence length="511" mass="58604">MRTLEKVPDPLKQKFLPLDSSYEIEYAKHIHAQEGHDLNVKYLMDCSGEFTNFAAFYCANTLLLRRIHEGGLETQFIFDEELLVQDVEYMRRAETVYVTCISFLEKSRTVLVGFSFGGIMTISLTSCPTMCVLLFSSYFSVYLRRPLLTTLFEFRDPLVYPCSAAVQFIATLEPDDDPRCHLWFFVAYGFVALTNPQAPTYTAFTLSLFRTTKGGLFDLNAYYYKRLVQVIIPDGTLAQQSAFLSNVHPIPMHHKEEDFSLIKDLAVDTTCLTRFISNVSDAEQMFYPSAYELLSTICADLEMHVAEPSSALAWLSALGFPKRDAQNEVTEQYAQLCSVLSALVSHQRAMSIVQFIKHSESTESRYFIATWIWDEIEEYITSLEAQRFAAENLRSYSAVIHQFIWSKILPVAEDREIRVAMEEAMEQRRIKASGNMLYIDKLVARMQSRSKSEPFWLAEGPKWYPPALLNLLGPILLLHIPTKSKGQLLAYYLLDYANCKRSMEPCPYSVW</sequence>
<evidence type="ECO:0000313" key="1">
    <source>
        <dbReference type="EMBL" id="KHJ92830.1"/>
    </source>
</evidence>
<accession>A0A0B1TBV5</accession>
<dbReference type="EMBL" id="KN551101">
    <property type="protein sequence ID" value="KHJ92830.1"/>
    <property type="molecule type" value="Genomic_DNA"/>
</dbReference>